<dbReference type="GO" id="GO:0006082">
    <property type="term" value="P:organic acid metabolic process"/>
    <property type="evidence" value="ECO:0007669"/>
    <property type="project" value="TreeGrafter"/>
</dbReference>
<accession>A0A067RMS6</accession>
<keyword evidence="5" id="KW-0349">Heme</keyword>
<keyword evidence="4" id="KW-0503">Monooxygenase</keyword>
<comment type="cofactor">
    <cofactor evidence="5">
        <name>heme</name>
        <dbReference type="ChEBI" id="CHEBI:30413"/>
    </cofactor>
</comment>
<organism evidence="6 7">
    <name type="scientific">Zootermopsis nevadensis</name>
    <name type="common">Dampwood termite</name>
    <dbReference type="NCBI Taxonomy" id="136037"/>
    <lineage>
        <taxon>Eukaryota</taxon>
        <taxon>Metazoa</taxon>
        <taxon>Ecdysozoa</taxon>
        <taxon>Arthropoda</taxon>
        <taxon>Hexapoda</taxon>
        <taxon>Insecta</taxon>
        <taxon>Pterygota</taxon>
        <taxon>Neoptera</taxon>
        <taxon>Polyneoptera</taxon>
        <taxon>Dictyoptera</taxon>
        <taxon>Blattodea</taxon>
        <taxon>Blattoidea</taxon>
        <taxon>Termitoidae</taxon>
        <taxon>Termopsidae</taxon>
        <taxon>Zootermopsis</taxon>
    </lineage>
</organism>
<dbReference type="GO" id="GO:0008395">
    <property type="term" value="F:steroid hydroxylase activity"/>
    <property type="evidence" value="ECO:0007669"/>
    <property type="project" value="TreeGrafter"/>
</dbReference>
<comment type="similarity">
    <text evidence="1">Belongs to the cytochrome P450 family.</text>
</comment>
<evidence type="ECO:0000313" key="7">
    <source>
        <dbReference type="Proteomes" id="UP000027135"/>
    </source>
</evidence>
<dbReference type="InterPro" id="IPR001128">
    <property type="entry name" value="Cyt_P450"/>
</dbReference>
<evidence type="ECO:0000256" key="5">
    <source>
        <dbReference type="PIRSR" id="PIRSR602401-1"/>
    </source>
</evidence>
<dbReference type="EMBL" id="KK852530">
    <property type="protein sequence ID" value="KDR21920.1"/>
    <property type="molecule type" value="Genomic_DNA"/>
</dbReference>
<dbReference type="Proteomes" id="UP000027135">
    <property type="component" value="Unassembled WGS sequence"/>
</dbReference>
<dbReference type="OMA" id="LYMAREQ"/>
<dbReference type="GO" id="GO:0016712">
    <property type="term" value="F:oxidoreductase activity, acting on paired donors, with incorporation or reduction of molecular oxygen, reduced flavin or flavoprotein as one donor, and incorporation of one atom of oxygen"/>
    <property type="evidence" value="ECO:0007669"/>
    <property type="project" value="TreeGrafter"/>
</dbReference>
<keyword evidence="2 5" id="KW-0479">Metal-binding</keyword>
<dbReference type="InParanoid" id="A0A067RMS6"/>
<sequence>MDVDVSLVFTALLLLCASAFATLLYVHRRGPRLPPGPHGLPIVGFLPWIDPNAPHLTLTRLVKDYGRIYTLKLGSVLTVVLSDHRLIREAFAKDIFTGRAPLFLTHGIMNGYGLICAEGELWKDQRKFVTTCLKTLGMVKFGARRERMENRISVGVQKCLEMLQQKETAGEPQDVLPVIIHCIGNVINSLVFGIVYEENDPTWKWLQRLQEEGTKLIGIAGPVNFLPFVRFLPKYKKHMHYLLGGKVKTHDYYQTIIHDHMKRRKSTPDDGANSPIDDIIDAFLDEKERRGEGEDGLYSTPQLHHLLSDMFGAGVDTTMTTLWWFILFMAGHPDAQKRAQEELDDVVGTRLPTLDDLPLLPYTEAALSETQRIRSVVPVGIPHGTYEATTLGGYHIPKGAMIVPLQWAVHMDPNYWSKPECFNPERFLTHDGRFNKPEFFIPFQTGKRMCVGEELARMLLFLFGATIIHKFNIKAPEGVDVDLEGICGITLTPKHQRLLFSPRF</sequence>
<evidence type="ECO:0000256" key="3">
    <source>
        <dbReference type="ARBA" id="ARBA00023004"/>
    </source>
</evidence>
<dbReference type="Pfam" id="PF00067">
    <property type="entry name" value="p450"/>
    <property type="match status" value="1"/>
</dbReference>
<dbReference type="Gene3D" id="1.10.630.10">
    <property type="entry name" value="Cytochrome P450"/>
    <property type="match status" value="1"/>
</dbReference>
<dbReference type="FunCoup" id="A0A067RMS6">
    <property type="interactions" value="19"/>
</dbReference>
<reference evidence="6 7" key="1">
    <citation type="journal article" date="2014" name="Nat. Commun.">
        <title>Molecular traces of alternative social organization in a termite genome.</title>
        <authorList>
            <person name="Terrapon N."/>
            <person name="Li C."/>
            <person name="Robertson H.M."/>
            <person name="Ji L."/>
            <person name="Meng X."/>
            <person name="Booth W."/>
            <person name="Chen Z."/>
            <person name="Childers C.P."/>
            <person name="Glastad K.M."/>
            <person name="Gokhale K."/>
            <person name="Gowin J."/>
            <person name="Gronenberg W."/>
            <person name="Hermansen R.A."/>
            <person name="Hu H."/>
            <person name="Hunt B.G."/>
            <person name="Huylmans A.K."/>
            <person name="Khalil S.M."/>
            <person name="Mitchell R.D."/>
            <person name="Munoz-Torres M.C."/>
            <person name="Mustard J.A."/>
            <person name="Pan H."/>
            <person name="Reese J.T."/>
            <person name="Scharf M.E."/>
            <person name="Sun F."/>
            <person name="Vogel H."/>
            <person name="Xiao J."/>
            <person name="Yang W."/>
            <person name="Yang Z."/>
            <person name="Yang Z."/>
            <person name="Zhou J."/>
            <person name="Zhu J."/>
            <person name="Brent C.S."/>
            <person name="Elsik C.G."/>
            <person name="Goodisman M.A."/>
            <person name="Liberles D.A."/>
            <person name="Roe R.M."/>
            <person name="Vargo E.L."/>
            <person name="Vilcinskas A."/>
            <person name="Wang J."/>
            <person name="Bornberg-Bauer E."/>
            <person name="Korb J."/>
            <person name="Zhang G."/>
            <person name="Liebig J."/>
        </authorList>
    </citation>
    <scope>NUCLEOTIDE SEQUENCE [LARGE SCALE GENOMIC DNA]</scope>
    <source>
        <tissue evidence="6">Whole organism</tissue>
    </source>
</reference>
<dbReference type="GO" id="GO:0006805">
    <property type="term" value="P:xenobiotic metabolic process"/>
    <property type="evidence" value="ECO:0007669"/>
    <property type="project" value="TreeGrafter"/>
</dbReference>
<keyword evidence="3 5" id="KW-0408">Iron</keyword>
<evidence type="ECO:0000256" key="1">
    <source>
        <dbReference type="ARBA" id="ARBA00010617"/>
    </source>
</evidence>
<dbReference type="PRINTS" id="PR00385">
    <property type="entry name" value="P450"/>
</dbReference>
<protein>
    <submittedName>
        <fullName evidence="6">Cytochrome P450 306a1</fullName>
    </submittedName>
</protein>
<dbReference type="InterPro" id="IPR036396">
    <property type="entry name" value="Cyt_P450_sf"/>
</dbReference>
<dbReference type="SUPFAM" id="SSF48264">
    <property type="entry name" value="Cytochrome P450"/>
    <property type="match status" value="1"/>
</dbReference>
<dbReference type="GO" id="GO:0005737">
    <property type="term" value="C:cytoplasm"/>
    <property type="evidence" value="ECO:0007669"/>
    <property type="project" value="TreeGrafter"/>
</dbReference>
<dbReference type="InterPro" id="IPR002401">
    <property type="entry name" value="Cyt_P450_E_grp-I"/>
</dbReference>
<feature type="binding site" description="axial binding residue" evidence="5">
    <location>
        <position position="450"/>
    </location>
    <ligand>
        <name>heme</name>
        <dbReference type="ChEBI" id="CHEBI:30413"/>
    </ligand>
    <ligandPart>
        <name>Fe</name>
        <dbReference type="ChEBI" id="CHEBI:18248"/>
    </ligandPart>
</feature>
<keyword evidence="4" id="KW-0560">Oxidoreductase</keyword>
<keyword evidence="7" id="KW-1185">Reference proteome</keyword>
<dbReference type="FunFam" id="1.10.630.10:FF:000070">
    <property type="entry name" value="cytochrome P450 18a1"/>
    <property type="match status" value="1"/>
</dbReference>
<evidence type="ECO:0000313" key="6">
    <source>
        <dbReference type="EMBL" id="KDR21920.1"/>
    </source>
</evidence>
<dbReference type="InterPro" id="IPR050182">
    <property type="entry name" value="Cytochrome_P450_fam2"/>
</dbReference>
<dbReference type="PRINTS" id="PR00463">
    <property type="entry name" value="EP450I"/>
</dbReference>
<dbReference type="PANTHER" id="PTHR24300:SF403">
    <property type="entry name" value="CYTOCHROME P450 306A1"/>
    <property type="match status" value="1"/>
</dbReference>
<gene>
    <name evidence="6" type="ORF">L798_00471</name>
</gene>
<dbReference type="GO" id="GO:0005506">
    <property type="term" value="F:iron ion binding"/>
    <property type="evidence" value="ECO:0007669"/>
    <property type="project" value="InterPro"/>
</dbReference>
<dbReference type="GO" id="GO:0020037">
    <property type="term" value="F:heme binding"/>
    <property type="evidence" value="ECO:0007669"/>
    <property type="project" value="InterPro"/>
</dbReference>
<dbReference type="AlphaFoldDB" id="A0A067RMS6"/>
<dbReference type="PANTHER" id="PTHR24300">
    <property type="entry name" value="CYTOCHROME P450 508A4-RELATED"/>
    <property type="match status" value="1"/>
</dbReference>
<dbReference type="STRING" id="136037.A0A067RMS6"/>
<evidence type="ECO:0000256" key="4">
    <source>
        <dbReference type="ARBA" id="ARBA00023033"/>
    </source>
</evidence>
<proteinExistence type="inferred from homology"/>
<name>A0A067RMS6_ZOONE</name>
<dbReference type="eggNOG" id="KOG0156">
    <property type="taxonomic scope" value="Eukaryota"/>
</dbReference>
<evidence type="ECO:0000256" key="2">
    <source>
        <dbReference type="ARBA" id="ARBA00022723"/>
    </source>
</evidence>